<protein>
    <recommendedName>
        <fullName evidence="6">Ribosomal RNA methyltransferase FtsJ domain-containing protein</fullName>
    </recommendedName>
</protein>
<evidence type="ECO:0000256" key="3">
    <source>
        <dbReference type="ARBA" id="ARBA00022603"/>
    </source>
</evidence>
<proteinExistence type="inferred from homology"/>
<dbReference type="GO" id="GO:0005737">
    <property type="term" value="C:cytoplasm"/>
    <property type="evidence" value="ECO:0007669"/>
    <property type="project" value="TreeGrafter"/>
</dbReference>
<dbReference type="AlphaFoldDB" id="A0A1D1VMV1"/>
<feature type="domain" description="Ribosomal RNA methyltransferase FtsJ" evidence="6">
    <location>
        <begin position="21"/>
        <end position="205"/>
    </location>
</feature>
<dbReference type="PANTHER" id="PTHR10920:SF12">
    <property type="entry name" value="TRNA (CYTIDINE(32)_GUANOSINE(34)-2'-O)-METHYLTRANSFERASE-RELATED"/>
    <property type="match status" value="1"/>
</dbReference>
<dbReference type="HAMAP" id="MF_01547">
    <property type="entry name" value="RNA_methyltr_E"/>
    <property type="match status" value="1"/>
</dbReference>
<dbReference type="InterPro" id="IPR002877">
    <property type="entry name" value="RNA_MeTrfase_FtsJ_dom"/>
</dbReference>
<comment type="caution">
    <text evidence="7">The sequence shown here is derived from an EMBL/GenBank/DDBJ whole genome shotgun (WGS) entry which is preliminary data.</text>
</comment>
<dbReference type="GO" id="GO:0030488">
    <property type="term" value="P:tRNA methylation"/>
    <property type="evidence" value="ECO:0007669"/>
    <property type="project" value="TreeGrafter"/>
</dbReference>
<dbReference type="InterPro" id="IPR050082">
    <property type="entry name" value="RNA_methyltr_RlmE"/>
</dbReference>
<dbReference type="Proteomes" id="UP000186922">
    <property type="component" value="Unassembled WGS sequence"/>
</dbReference>
<dbReference type="OrthoDB" id="289250at2759"/>
<dbReference type="STRING" id="947166.A0A1D1VMV1"/>
<sequence>MGKSTRDNRDIFYRSAKQEGYRARSAFKLLNIDKSLSGRIFSGVKRAVDLCAAPGSWSQVLSQKIYLPQPNDPAVKIVSVDFQFMIPIPGITQLQGDITELRTAQKIIDEFQGEKADLVVCDGAPDVTGFHDLDIYRHHDIVVAALALTTAVLKEAGSLIIKVFKKPDDELLGAQIATFFREVDFVKPEGSRDSSLEAFAVCSGFFCPPGYYPHMLLDYMAKKDITPFKNTVIPFILYGEICKINCVGSSRIVTGSLFHQE</sequence>
<keyword evidence="2" id="KW-0698">rRNA processing</keyword>
<evidence type="ECO:0000259" key="6">
    <source>
        <dbReference type="Pfam" id="PF01728"/>
    </source>
</evidence>
<dbReference type="GO" id="GO:0008175">
    <property type="term" value="F:tRNA methyltransferase activity"/>
    <property type="evidence" value="ECO:0007669"/>
    <property type="project" value="TreeGrafter"/>
</dbReference>
<evidence type="ECO:0000256" key="4">
    <source>
        <dbReference type="ARBA" id="ARBA00022679"/>
    </source>
</evidence>
<evidence type="ECO:0000256" key="2">
    <source>
        <dbReference type="ARBA" id="ARBA00022552"/>
    </source>
</evidence>
<reference evidence="7 8" key="1">
    <citation type="journal article" date="2016" name="Nat. Commun.">
        <title>Extremotolerant tardigrade genome and improved radiotolerance of human cultured cells by tardigrade-unique protein.</title>
        <authorList>
            <person name="Hashimoto T."/>
            <person name="Horikawa D.D."/>
            <person name="Saito Y."/>
            <person name="Kuwahara H."/>
            <person name="Kozuka-Hata H."/>
            <person name="Shin-I T."/>
            <person name="Minakuchi Y."/>
            <person name="Ohishi K."/>
            <person name="Motoyama A."/>
            <person name="Aizu T."/>
            <person name="Enomoto A."/>
            <person name="Kondo K."/>
            <person name="Tanaka S."/>
            <person name="Hara Y."/>
            <person name="Koshikawa S."/>
            <person name="Sagara H."/>
            <person name="Miura T."/>
            <person name="Yokobori S."/>
            <person name="Miyagawa K."/>
            <person name="Suzuki Y."/>
            <person name="Kubo T."/>
            <person name="Oyama M."/>
            <person name="Kohara Y."/>
            <person name="Fujiyama A."/>
            <person name="Arakawa K."/>
            <person name="Katayama T."/>
            <person name="Toyoda A."/>
            <person name="Kunieda T."/>
        </authorList>
    </citation>
    <scope>NUCLEOTIDE SEQUENCE [LARGE SCALE GENOMIC DNA]</scope>
    <source>
        <strain evidence="7 8">YOKOZUNA-1</strain>
    </source>
</reference>
<dbReference type="GO" id="GO:0006364">
    <property type="term" value="P:rRNA processing"/>
    <property type="evidence" value="ECO:0007669"/>
    <property type="project" value="UniProtKB-KW"/>
</dbReference>
<evidence type="ECO:0000256" key="1">
    <source>
        <dbReference type="ARBA" id="ARBA00022490"/>
    </source>
</evidence>
<keyword evidence="3" id="KW-0489">Methyltransferase</keyword>
<keyword evidence="8" id="KW-1185">Reference proteome</keyword>
<gene>
    <name evidence="7" type="primary">RvY_13442-1</name>
    <name evidence="7" type="synonym">RvY_13442.1</name>
    <name evidence="7" type="ORF">RvY_13442</name>
</gene>
<evidence type="ECO:0000313" key="8">
    <source>
        <dbReference type="Proteomes" id="UP000186922"/>
    </source>
</evidence>
<keyword evidence="5" id="KW-0949">S-adenosyl-L-methionine</keyword>
<keyword evidence="4" id="KW-0808">Transferase</keyword>
<dbReference type="Gene3D" id="3.40.50.150">
    <property type="entry name" value="Vaccinia Virus protein VP39"/>
    <property type="match status" value="1"/>
</dbReference>
<dbReference type="FunFam" id="3.40.50.150:FF:000220">
    <property type="entry name" value="CAMK protein kinase"/>
    <property type="match status" value="1"/>
</dbReference>
<keyword evidence="1" id="KW-0963">Cytoplasm</keyword>
<organism evidence="7 8">
    <name type="scientific">Ramazzottius varieornatus</name>
    <name type="common">Water bear</name>
    <name type="synonym">Tardigrade</name>
    <dbReference type="NCBI Taxonomy" id="947166"/>
    <lineage>
        <taxon>Eukaryota</taxon>
        <taxon>Metazoa</taxon>
        <taxon>Ecdysozoa</taxon>
        <taxon>Tardigrada</taxon>
        <taxon>Eutardigrada</taxon>
        <taxon>Parachela</taxon>
        <taxon>Hypsibioidea</taxon>
        <taxon>Ramazzottiidae</taxon>
        <taxon>Ramazzottius</taxon>
    </lineage>
</organism>
<dbReference type="Pfam" id="PF01728">
    <property type="entry name" value="FtsJ"/>
    <property type="match status" value="1"/>
</dbReference>
<dbReference type="GO" id="GO:0002181">
    <property type="term" value="P:cytoplasmic translation"/>
    <property type="evidence" value="ECO:0007669"/>
    <property type="project" value="TreeGrafter"/>
</dbReference>
<dbReference type="PANTHER" id="PTHR10920">
    <property type="entry name" value="RIBOSOMAL RNA METHYLTRANSFERASE"/>
    <property type="match status" value="1"/>
</dbReference>
<dbReference type="SUPFAM" id="SSF53335">
    <property type="entry name" value="S-adenosyl-L-methionine-dependent methyltransferases"/>
    <property type="match status" value="1"/>
</dbReference>
<accession>A0A1D1VMV1</accession>
<dbReference type="InterPro" id="IPR015507">
    <property type="entry name" value="rRNA-MeTfrase_E"/>
</dbReference>
<name>A0A1D1VMV1_RAMVA</name>
<dbReference type="EMBL" id="BDGG01000009">
    <property type="protein sequence ID" value="GAV02940.1"/>
    <property type="molecule type" value="Genomic_DNA"/>
</dbReference>
<evidence type="ECO:0000313" key="7">
    <source>
        <dbReference type="EMBL" id="GAV02940.1"/>
    </source>
</evidence>
<evidence type="ECO:0000256" key="5">
    <source>
        <dbReference type="ARBA" id="ARBA00022691"/>
    </source>
</evidence>
<dbReference type="InterPro" id="IPR029063">
    <property type="entry name" value="SAM-dependent_MTases_sf"/>
</dbReference>